<evidence type="ECO:0000259" key="7">
    <source>
        <dbReference type="PROSITE" id="PS51328"/>
    </source>
</evidence>
<evidence type="ECO:0000256" key="1">
    <source>
        <dbReference type="ARBA" id="ARBA00004479"/>
    </source>
</evidence>
<dbReference type="EMBL" id="GHBP01015902">
    <property type="protein sequence ID" value="NDJ95143.1"/>
    <property type="molecule type" value="Transcribed_RNA"/>
</dbReference>
<proteinExistence type="predicted"/>
<feature type="transmembrane region" description="Helical" evidence="6">
    <location>
        <begin position="96"/>
        <end position="117"/>
    </location>
</feature>
<evidence type="ECO:0000313" key="8">
    <source>
        <dbReference type="EMBL" id="NDJ95143.1"/>
    </source>
</evidence>
<evidence type="ECO:0000256" key="4">
    <source>
        <dbReference type="ARBA" id="ARBA00022989"/>
    </source>
</evidence>
<dbReference type="PANTHER" id="PTHR12223">
    <property type="entry name" value="VESICULAR MANNOSE-BINDING LECTIN"/>
    <property type="match status" value="1"/>
</dbReference>
<dbReference type="GO" id="GO:0000139">
    <property type="term" value="C:Golgi membrane"/>
    <property type="evidence" value="ECO:0007669"/>
    <property type="project" value="TreeGrafter"/>
</dbReference>
<name>A0A6G3MME0_HENSL</name>
<dbReference type="Gene3D" id="2.60.120.200">
    <property type="match status" value="1"/>
</dbReference>
<sequence>MKNLQNNKITECFISDGVELPTGYFIGFSAATGDLSDNHEILSVDFYNMDTELDIPTYNTKQYFNIVPKAKHAKSPRPHIDGPPASSFSWRIFKRIALLLFILFLSSIGFMGIFWYLGKRAKEKRKRFY</sequence>
<dbReference type="InterPro" id="IPR005052">
    <property type="entry name" value="Lectin_leg"/>
</dbReference>
<keyword evidence="2 6" id="KW-0812">Transmembrane</keyword>
<keyword evidence="3" id="KW-0732">Signal</keyword>
<dbReference type="InterPro" id="IPR051136">
    <property type="entry name" value="Intracellular_Lectin-GPT"/>
</dbReference>
<keyword evidence="5 6" id="KW-0472">Membrane</keyword>
<reference evidence="8" key="1">
    <citation type="submission" date="2018-11" db="EMBL/GenBank/DDBJ databases">
        <title>Henneguya salminicola genome and transcriptome.</title>
        <authorList>
            <person name="Yahalomi D."/>
            <person name="Atkinson S.D."/>
            <person name="Neuhof M."/>
            <person name="Chang E.S."/>
            <person name="Philippe H."/>
            <person name="Cartwright P."/>
            <person name="Bartholomew J.L."/>
            <person name="Huchon D."/>
        </authorList>
    </citation>
    <scope>NUCLEOTIDE SEQUENCE</scope>
    <source>
        <strain evidence="8">Hz1</strain>
        <tissue evidence="8">Whole</tissue>
    </source>
</reference>
<dbReference type="SUPFAM" id="SSF49899">
    <property type="entry name" value="Concanavalin A-like lectins/glucanases"/>
    <property type="match status" value="1"/>
</dbReference>
<evidence type="ECO:0000256" key="6">
    <source>
        <dbReference type="SAM" id="Phobius"/>
    </source>
</evidence>
<dbReference type="GO" id="GO:0005793">
    <property type="term" value="C:endoplasmic reticulum-Golgi intermediate compartment"/>
    <property type="evidence" value="ECO:0007669"/>
    <property type="project" value="TreeGrafter"/>
</dbReference>
<keyword evidence="4 6" id="KW-1133">Transmembrane helix</keyword>
<evidence type="ECO:0000256" key="2">
    <source>
        <dbReference type="ARBA" id="ARBA00022692"/>
    </source>
</evidence>
<dbReference type="PANTHER" id="PTHR12223:SF45">
    <property type="entry name" value="RE50040P"/>
    <property type="match status" value="1"/>
</dbReference>
<evidence type="ECO:0000256" key="3">
    <source>
        <dbReference type="ARBA" id="ARBA00022729"/>
    </source>
</evidence>
<accession>A0A6G3MME0</accession>
<protein>
    <submittedName>
        <fullName evidence="8">Vesicular integral-membrane protein VIP36 (Trinotate prediction)</fullName>
    </submittedName>
</protein>
<dbReference type="AlphaFoldDB" id="A0A6G3MME0"/>
<feature type="domain" description="L-type lectin-like" evidence="7">
    <location>
        <begin position="1"/>
        <end position="49"/>
    </location>
</feature>
<dbReference type="GO" id="GO:0006888">
    <property type="term" value="P:endoplasmic reticulum to Golgi vesicle-mediated transport"/>
    <property type="evidence" value="ECO:0007669"/>
    <property type="project" value="TreeGrafter"/>
</dbReference>
<dbReference type="GO" id="GO:0030134">
    <property type="term" value="C:COPII-coated ER to Golgi transport vesicle"/>
    <property type="evidence" value="ECO:0007669"/>
    <property type="project" value="TreeGrafter"/>
</dbReference>
<dbReference type="PROSITE" id="PS51328">
    <property type="entry name" value="L_LECTIN_LIKE"/>
    <property type="match status" value="1"/>
</dbReference>
<dbReference type="GO" id="GO:0005537">
    <property type="term" value="F:D-mannose binding"/>
    <property type="evidence" value="ECO:0007669"/>
    <property type="project" value="TreeGrafter"/>
</dbReference>
<dbReference type="InterPro" id="IPR013320">
    <property type="entry name" value="ConA-like_dom_sf"/>
</dbReference>
<comment type="subcellular location">
    <subcellularLocation>
        <location evidence="1">Membrane</location>
        <topology evidence="1">Single-pass type I membrane protein</topology>
    </subcellularLocation>
</comment>
<dbReference type="Pfam" id="PF03388">
    <property type="entry name" value="Lectin_leg-like"/>
    <property type="match status" value="1"/>
</dbReference>
<organism evidence="8">
    <name type="scientific">Henneguya salminicola</name>
    <name type="common">Myxosporean</name>
    <dbReference type="NCBI Taxonomy" id="69463"/>
    <lineage>
        <taxon>Eukaryota</taxon>
        <taxon>Metazoa</taxon>
        <taxon>Cnidaria</taxon>
        <taxon>Myxozoa</taxon>
        <taxon>Myxosporea</taxon>
        <taxon>Bivalvulida</taxon>
        <taxon>Platysporina</taxon>
        <taxon>Myxobolidae</taxon>
        <taxon>Henneguya</taxon>
    </lineage>
</organism>
<dbReference type="GO" id="GO:0005789">
    <property type="term" value="C:endoplasmic reticulum membrane"/>
    <property type="evidence" value="ECO:0007669"/>
    <property type="project" value="TreeGrafter"/>
</dbReference>
<evidence type="ECO:0000256" key="5">
    <source>
        <dbReference type="ARBA" id="ARBA00023136"/>
    </source>
</evidence>